<reference evidence="3" key="2">
    <citation type="submission" date="2024-04" db="EMBL/GenBank/DDBJ databases">
        <authorList>
            <person name="Chen Y."/>
            <person name="Shah S."/>
            <person name="Dougan E. K."/>
            <person name="Thang M."/>
            <person name="Chan C."/>
        </authorList>
    </citation>
    <scope>NUCLEOTIDE SEQUENCE [LARGE SCALE GENOMIC DNA]</scope>
</reference>
<feature type="region of interest" description="Disordered" evidence="1">
    <location>
        <begin position="24"/>
        <end position="137"/>
    </location>
</feature>
<feature type="compositionally biased region" description="Low complexity" evidence="1">
    <location>
        <begin position="115"/>
        <end position="126"/>
    </location>
</feature>
<accession>A0A9P1G3C6</accession>
<feature type="compositionally biased region" description="Polar residues" evidence="1">
    <location>
        <begin position="33"/>
        <end position="44"/>
    </location>
</feature>
<feature type="region of interest" description="Disordered" evidence="1">
    <location>
        <begin position="1567"/>
        <end position="1634"/>
    </location>
</feature>
<keyword evidence="4" id="KW-1185">Reference proteome</keyword>
<protein>
    <submittedName>
        <fullName evidence="2">Uncharacterized protein</fullName>
    </submittedName>
</protein>
<dbReference type="EMBL" id="CAMXCT030002635">
    <property type="protein sequence ID" value="CAL4786781.1"/>
    <property type="molecule type" value="Genomic_DNA"/>
</dbReference>
<sequence length="2688" mass="297734">MPNFPPVFSAAPLSKQRAMAASRAAEFLRPEDSASNLGSTTSWTMMGDGSVPDVGQPAQAPKAPPPSLVQGSQAQGWTAGQPASTSSGTPPPADFSAWGEVDPPRAEPSAPPAQPAYADAPANQAARQVLGSAQQQAKRLAAQKAQAKRKGQKGIKWGQMSGANSQNFQLPPFIQQLGAQENERSVLVVDSRDKRIQSPFQGWLLDEILLNAQCGINVLSDGKLIRSPNSGYHMNVFYVRTLDGFKFILVGCMTSYGTVPCEKWDAPTGAVMAHPAFQPFRWPMMTNESATWVDVKFKVEGELLLHLELRGYRSDEDMTVQMNYLNDALIRNMNSTLFIPSMVVTIFQGRRVIATSFEVGGRLYACSDGGVVVAMDYPLCHFEVRITATSSADSIGLDADRLEFRFRSAGDSVDVRCSQIVVPSTWLVVSRVSGPTLIKNARWCREDFARIEGPDQTMQLSQLAGIHAHWTAAVEAALIDETGPRIGEVAVNTHPANLHLTCESPLFRSELKIVPKTALALQAHDVEQEQSTAVLPPVTGGPSVVPLASAPGRLRDLAGSSSQALTVTPNAQVGVSVTEPGQAPMCAAPEGGTVLVQRRSLETRRAEAMAPATVTPQAFLDQVDTAVSGYHHPAAAPKSFGPAPVVEEYGGFKMAHHSDRWASKILALPVFSEAILASQYSNLALIAAMEVRSAPEFVVQVHEWEASLDPDARDIILGNGFMLEQYWSLASAIEKAYFASTANQLGFGLCDPVTVALSAEAAEARRKLAMKSLVSKPQQPPRKLLKKDSNDSSATPLLDQENAAKLKWSNKLEEIGKRAGVFSKLLQDTSNGEGLSAAETARLRQLVLSSGAPRMMAAHISACERFEDWATAEGLCVFPLTHDKLLKYALALDQKECGPSVLPSFRTSVRWVTSKLAIECPDLAHPALLAVQSDITQKRATTLKEAVPFSIELVGCLEMFVCDKLEPAPARLFIWWWLCMVFASLRFDDAMHVKPMELLMSEEGLFGVAWQTKVERRRRGTKFVVPHVGFKESKWLEEGWNLFSSEDLERDYWMRELNTREEFKNSPASYQRSLQWLKFLAKYALNQKFEGPEVRLKELISTLSSLTAHSARVTLLDAAVHAGRSTEEIGLQANWKNPGPLVLKYTRNRTSVPAQMVRQLVKDMVEQEHPFEAPADAVLDEVDLCALDEVMFFVKTQGSRASHDYRYHCLQVDDDQVMACGRIRLEDCTEVGSTLPDVSVLCKHCARVRPEVASSDHQSITMVDRTNYDIDKTPELPLRQILGRQRVPTELCKLAADSGLLTVETFAMLGDTIHAVKAALRTIVADNNRLGADAPAQELALTNLAAVWKTCSTMQDHFAARRAKMEEDPSKVPEIPGEDHAEFRDTFVARHPDVLLPLHREPHRKFVERVQRDYLVHGFVHFYEVGEIRTRNEQIAQKSGISKNAEDLLRVVMVDQPTSASSETQVMDKLHAFFITLEYLNICEFSFAAGPLKYLAELEEWRHENRGLALLLTVDTLIRKKVHRVSSDQRKKFTTFSAALLEVLTHHKQLWNDARSSAELDKFKQALNTGAPSTPVRKRSRSRSGSAIKTSPKARKNKQRRARQKATLQKAKVALAAQKGNSSEAPKKAARDERVPAKEWQRLISFKYSGPKRCPFYNCSLGCRFGDQCHWLPDPAEPSDGPQTKSRSDRRGEAALAVSAFQWSPPHFRPEVLPESGPFFLELFAGKAGISDAVRLAGVQALPPVDIVLSESVPVSVDVVDLTMWHRIMFVLKLGIVLFLHCGTPCNTFTSARKLDGGLMAAPRHCARQLIRQLIHETRALGLDFDQCAFGAPSLKPTRLLCSTDLLDDVCMHCPGGHQHVKLKGKVWDPVQQRMVFRTKQAQVYPWALCATVATAVSELLTNPLAHFLASFQLQTPAGDRKRALGSSRQWPGHRQAESAAKAQLAGYQLKRGAAKPLLEFEMEPGEAIRVALQVVHPFTAEVMLPEASAQALAQLQRPAAVILAERQRLLAFWKQRALELLPRSIARIRQQPDPALRRLLLGCHDHEAPQLGQVCHVELYAEMLAACNPVDHDLPQHLLHGFPIVGPIAATGRWPPYPKPQKDLPVQAALDRAWALRRKIVSRVKGVPVSENLKKIWQASIEDVEEGSCLGPFSSEAQVSECLGCEDWIPTQRFEVVQKNKVRGCDSATTNMINQVTKITEKLQLPSTDMNVAVLRLLRKVAPDEAILGWVLDERKAYRQVAVRPDHRKFSVICLKDPTSGLPSFFVMVGHSFGLVSAVYNYNRRSAAINEFLVSIFGLVAFSFYDDKYGFEPATTAGCAREVAEKVHEWLGARFDQKKLQLSSAPTILGVTYNLEAMQLEIKKERREEISSEIDAILLSGLLDPGSAGKLKGKLMFGASQLWGKVGRAFLRVISERQYLRFPIKNEFKLDAPLTEALKQWKKLVNEGRLRQPVQFSATVPVEIKKRWLQRTTQIVPVEMIATVLALETFAERVRGADVILLIDSEAVEGDQELIAKISAASEQDEDDDQARATAGYSGGGAIDGKEKLISEIETMLSRNDLAILLKEVLGVLETFKWQDMATEFRKWIFQSDNSENVVRRVIDESVELHRDAIGVLTLSKFLADETLSSHSLLAARNLADFHEAIDREMKLMLEKCGLDDSITLRRVWCGAARETNMCLGCQSCHL</sequence>
<feature type="compositionally biased region" description="Basic residues" evidence="1">
    <location>
        <begin position="1592"/>
        <end position="1604"/>
    </location>
</feature>
<evidence type="ECO:0000313" key="3">
    <source>
        <dbReference type="EMBL" id="CAL1152844.1"/>
    </source>
</evidence>
<feature type="compositionally biased region" description="Polar residues" evidence="1">
    <location>
        <begin position="69"/>
        <end position="78"/>
    </location>
</feature>
<evidence type="ECO:0000313" key="4">
    <source>
        <dbReference type="Proteomes" id="UP001152797"/>
    </source>
</evidence>
<feature type="region of interest" description="Disordered" evidence="1">
    <location>
        <begin position="772"/>
        <end position="796"/>
    </location>
</feature>
<name>A0A9P1G3C6_9DINO</name>
<evidence type="ECO:0000313" key="2">
    <source>
        <dbReference type="EMBL" id="CAI3999469.1"/>
    </source>
</evidence>
<dbReference type="EMBL" id="CAMXCT010002635">
    <property type="protein sequence ID" value="CAI3999469.1"/>
    <property type="molecule type" value="Genomic_DNA"/>
</dbReference>
<dbReference type="Proteomes" id="UP001152797">
    <property type="component" value="Unassembled WGS sequence"/>
</dbReference>
<evidence type="ECO:0000256" key="1">
    <source>
        <dbReference type="SAM" id="MobiDB-lite"/>
    </source>
</evidence>
<comment type="caution">
    <text evidence="2">The sequence shown here is derived from an EMBL/GenBank/DDBJ whole genome shotgun (WGS) entry which is preliminary data.</text>
</comment>
<feature type="compositionally biased region" description="Basic and acidic residues" evidence="1">
    <location>
        <begin position="1625"/>
        <end position="1634"/>
    </location>
</feature>
<gene>
    <name evidence="2" type="ORF">C1SCF055_LOCUS25662</name>
</gene>
<feature type="compositionally biased region" description="Low complexity" evidence="1">
    <location>
        <begin position="1605"/>
        <end position="1619"/>
    </location>
</feature>
<dbReference type="OrthoDB" id="419294at2759"/>
<proteinExistence type="predicted"/>
<organism evidence="2">
    <name type="scientific">Cladocopium goreaui</name>
    <dbReference type="NCBI Taxonomy" id="2562237"/>
    <lineage>
        <taxon>Eukaryota</taxon>
        <taxon>Sar</taxon>
        <taxon>Alveolata</taxon>
        <taxon>Dinophyceae</taxon>
        <taxon>Suessiales</taxon>
        <taxon>Symbiodiniaceae</taxon>
        <taxon>Cladocopium</taxon>
    </lineage>
</organism>
<dbReference type="EMBL" id="CAMXCT020002635">
    <property type="protein sequence ID" value="CAL1152844.1"/>
    <property type="molecule type" value="Genomic_DNA"/>
</dbReference>
<reference evidence="2" key="1">
    <citation type="submission" date="2022-10" db="EMBL/GenBank/DDBJ databases">
        <authorList>
            <person name="Chen Y."/>
            <person name="Dougan E. K."/>
            <person name="Chan C."/>
            <person name="Rhodes N."/>
            <person name="Thang M."/>
        </authorList>
    </citation>
    <scope>NUCLEOTIDE SEQUENCE</scope>
</reference>